<dbReference type="Proteomes" id="UP001152622">
    <property type="component" value="Chromosome 1"/>
</dbReference>
<feature type="region of interest" description="Disordered" evidence="1">
    <location>
        <begin position="1"/>
        <end position="26"/>
    </location>
</feature>
<dbReference type="EMBL" id="JAINUF010000001">
    <property type="protein sequence ID" value="KAJ8382329.1"/>
    <property type="molecule type" value="Genomic_DNA"/>
</dbReference>
<dbReference type="AlphaFoldDB" id="A0A9Q1GF29"/>
<organism evidence="2 3">
    <name type="scientific">Synaphobranchus kaupii</name>
    <name type="common">Kaup's arrowtooth eel</name>
    <dbReference type="NCBI Taxonomy" id="118154"/>
    <lineage>
        <taxon>Eukaryota</taxon>
        <taxon>Metazoa</taxon>
        <taxon>Chordata</taxon>
        <taxon>Craniata</taxon>
        <taxon>Vertebrata</taxon>
        <taxon>Euteleostomi</taxon>
        <taxon>Actinopterygii</taxon>
        <taxon>Neopterygii</taxon>
        <taxon>Teleostei</taxon>
        <taxon>Anguilliformes</taxon>
        <taxon>Synaphobranchidae</taxon>
        <taxon>Synaphobranchus</taxon>
    </lineage>
</organism>
<proteinExistence type="predicted"/>
<sequence>MLWSIQDYPDGAKDPETGRVGSVGGGMHLTVVSPRFGRRPSLEHRARVEVELEGEEKKEGLKQDDLSLFQKLRAMGVSKGLYGAGGRCV</sequence>
<evidence type="ECO:0000256" key="1">
    <source>
        <dbReference type="SAM" id="MobiDB-lite"/>
    </source>
</evidence>
<accession>A0A9Q1GF29</accession>
<evidence type="ECO:0000313" key="2">
    <source>
        <dbReference type="EMBL" id="KAJ8382329.1"/>
    </source>
</evidence>
<protein>
    <submittedName>
        <fullName evidence="2">Uncharacterized protein</fullName>
    </submittedName>
</protein>
<evidence type="ECO:0000313" key="3">
    <source>
        <dbReference type="Proteomes" id="UP001152622"/>
    </source>
</evidence>
<keyword evidence="3" id="KW-1185">Reference proteome</keyword>
<name>A0A9Q1GF29_SYNKA</name>
<comment type="caution">
    <text evidence="2">The sequence shown here is derived from an EMBL/GenBank/DDBJ whole genome shotgun (WGS) entry which is preliminary data.</text>
</comment>
<gene>
    <name evidence="2" type="ORF">SKAU_G00031070</name>
</gene>
<reference evidence="2" key="1">
    <citation type="journal article" date="2023" name="Science">
        <title>Genome structures resolve the early diversification of teleost fishes.</title>
        <authorList>
            <person name="Parey E."/>
            <person name="Louis A."/>
            <person name="Montfort J."/>
            <person name="Bouchez O."/>
            <person name="Roques C."/>
            <person name="Iampietro C."/>
            <person name="Lluch J."/>
            <person name="Castinel A."/>
            <person name="Donnadieu C."/>
            <person name="Desvignes T."/>
            <person name="Floi Bucao C."/>
            <person name="Jouanno E."/>
            <person name="Wen M."/>
            <person name="Mejri S."/>
            <person name="Dirks R."/>
            <person name="Jansen H."/>
            <person name="Henkel C."/>
            <person name="Chen W.J."/>
            <person name="Zahm M."/>
            <person name="Cabau C."/>
            <person name="Klopp C."/>
            <person name="Thompson A.W."/>
            <person name="Robinson-Rechavi M."/>
            <person name="Braasch I."/>
            <person name="Lecointre G."/>
            <person name="Bobe J."/>
            <person name="Postlethwait J.H."/>
            <person name="Berthelot C."/>
            <person name="Roest Crollius H."/>
            <person name="Guiguen Y."/>
        </authorList>
    </citation>
    <scope>NUCLEOTIDE SEQUENCE</scope>
    <source>
        <strain evidence="2">WJC10195</strain>
    </source>
</reference>